<organism evidence="2 3">
    <name type="scientific">Proteiniphilum saccharofermentans</name>
    <dbReference type="NCBI Taxonomy" id="1642647"/>
    <lineage>
        <taxon>Bacteria</taxon>
        <taxon>Pseudomonadati</taxon>
        <taxon>Bacteroidota</taxon>
        <taxon>Bacteroidia</taxon>
        <taxon>Bacteroidales</taxon>
        <taxon>Dysgonomonadaceae</taxon>
        <taxon>Proteiniphilum</taxon>
    </lineage>
</organism>
<dbReference type="STRING" id="1642647.PSM36_3000"/>
<dbReference type="SUPFAM" id="SSF48452">
    <property type="entry name" value="TPR-like"/>
    <property type="match status" value="1"/>
</dbReference>
<accession>A0A1R3T6S1</accession>
<dbReference type="Proteomes" id="UP000187464">
    <property type="component" value="Chromosome I"/>
</dbReference>
<dbReference type="InterPro" id="IPR011990">
    <property type="entry name" value="TPR-like_helical_dom_sf"/>
</dbReference>
<dbReference type="EMBL" id="LT605205">
    <property type="protein sequence ID" value="SCD21789.1"/>
    <property type="molecule type" value="Genomic_DNA"/>
</dbReference>
<evidence type="ECO:0000313" key="2">
    <source>
        <dbReference type="EMBL" id="SCD21789.1"/>
    </source>
</evidence>
<reference evidence="2 3" key="1">
    <citation type="submission" date="2016-08" db="EMBL/GenBank/DDBJ databases">
        <authorList>
            <person name="Seilhamer J.J."/>
        </authorList>
    </citation>
    <scope>NUCLEOTIDE SEQUENCE [LARGE SCALE GENOMIC DNA]</scope>
    <source>
        <strain evidence="2">M3/6</strain>
    </source>
</reference>
<dbReference type="Gene3D" id="1.25.40.10">
    <property type="entry name" value="Tetratricopeptide repeat domain"/>
    <property type="match status" value="1"/>
</dbReference>
<name>A0A1R3T6S1_9BACT</name>
<dbReference type="AlphaFoldDB" id="A0A1R3T6S1"/>
<gene>
    <name evidence="2" type="ORF">PSM36_3000</name>
</gene>
<proteinExistence type="predicted"/>
<dbReference type="KEGG" id="psac:PSM36_3000"/>
<keyword evidence="1" id="KW-0732">Signal</keyword>
<evidence type="ECO:0000256" key="1">
    <source>
        <dbReference type="SAM" id="SignalP"/>
    </source>
</evidence>
<evidence type="ECO:0000313" key="3">
    <source>
        <dbReference type="Proteomes" id="UP000187464"/>
    </source>
</evidence>
<dbReference type="RefSeq" id="WP_076931557.1">
    <property type="nucleotide sequence ID" value="NZ_LT605205.1"/>
</dbReference>
<keyword evidence="3" id="KW-1185">Reference proteome</keyword>
<feature type="chain" id="PRO_5012932739" evidence="1">
    <location>
        <begin position="21"/>
        <end position="454"/>
    </location>
</feature>
<feature type="signal peptide" evidence="1">
    <location>
        <begin position="1"/>
        <end position="20"/>
    </location>
</feature>
<sequence>MRKLLLSGLVAIVVVATALAQKPGYDPVKAPYGHGEDSVNCRLNLSLMQTSAKAEDYKGALQPWVYTYENCPASSKNIYIYGPRIFKALHDAEADAAKKKEYIDKVMEIYDTRLKYYGQDDAKGTILAYKAYDYMELMGEKADQAVIYNMLNEAVEDMKDQLSPLDAYSYFMVASLNEYLTDNSKKDRYISDYFRLVGYVDQAIANARTANDEASADYLVQVKEGIVKGFVNSGAGDCKTLTEYYTDQVEPNKGDKAFLNEVLDALASVGCSDTDLYFTASEYLYRLEPSASAALGLANKSLRDKDYETAMKYYGDAAKMETDKNKASDYMMQLAGIFSNQRNFARARQAAYDALEYNPNNGEAYILIAQLYASSAANIFPEPEKAGLVYLAAVDKLQKARSVDPSVASKANNLINRYSAAFMDTETAFMMGIKAGETVTIPGWIGETTTVRLR</sequence>
<protein>
    <submittedName>
        <fullName evidence="2">Tetratricopeptide repeat protein</fullName>
    </submittedName>
</protein>